<gene>
    <name evidence="1" type="ORF">RV14_GL001598</name>
</gene>
<comment type="caution">
    <text evidence="1">The sequence shown here is derived from an EMBL/GenBank/DDBJ whole genome shotgun (WGS) entry which is preliminary data.</text>
</comment>
<evidence type="ECO:0000313" key="1">
    <source>
        <dbReference type="EMBL" id="OJG77272.1"/>
    </source>
</evidence>
<proteinExistence type="predicted"/>
<dbReference type="AlphaFoldDB" id="A0A1L8W9B1"/>
<dbReference type="STRING" id="150033.RV14_GL001598"/>
<evidence type="ECO:0000313" key="2">
    <source>
        <dbReference type="Proteomes" id="UP000182152"/>
    </source>
</evidence>
<name>A0A1L8W9B1_9ENTE</name>
<organism evidence="1 2">
    <name type="scientific">Enterococcus ratti</name>
    <dbReference type="NCBI Taxonomy" id="150033"/>
    <lineage>
        <taxon>Bacteria</taxon>
        <taxon>Bacillati</taxon>
        <taxon>Bacillota</taxon>
        <taxon>Bacilli</taxon>
        <taxon>Lactobacillales</taxon>
        <taxon>Enterococcaceae</taxon>
        <taxon>Enterococcus</taxon>
    </lineage>
</organism>
<dbReference type="RefSeq" id="WP_281245812.1">
    <property type="nucleotide sequence ID" value="NZ_JXLB01000037.1"/>
</dbReference>
<dbReference type="Proteomes" id="UP000182152">
    <property type="component" value="Unassembled WGS sequence"/>
</dbReference>
<dbReference type="EMBL" id="JXLB01000037">
    <property type="protein sequence ID" value="OJG77272.1"/>
    <property type="molecule type" value="Genomic_DNA"/>
</dbReference>
<keyword evidence="2" id="KW-1185">Reference proteome</keyword>
<sequence>METKTVKLDEKTSLEIVTSKDFKDFIVIDVSWNKKDIEKLFTN</sequence>
<reference evidence="1 2" key="1">
    <citation type="submission" date="2014-12" db="EMBL/GenBank/DDBJ databases">
        <title>Draft genome sequences of 29 type strains of Enterococci.</title>
        <authorList>
            <person name="Zhong Z."/>
            <person name="Sun Z."/>
            <person name="Liu W."/>
            <person name="Zhang W."/>
            <person name="Zhang H."/>
        </authorList>
    </citation>
    <scope>NUCLEOTIDE SEQUENCE [LARGE SCALE GENOMIC DNA]</scope>
    <source>
        <strain evidence="1 2">DSM 15687</strain>
    </source>
</reference>
<accession>A0A1L8W9B1</accession>
<protein>
    <submittedName>
        <fullName evidence="1">Uncharacterized protein</fullName>
    </submittedName>
</protein>